<protein>
    <submittedName>
        <fullName evidence="1">Uncharacterized protein</fullName>
    </submittedName>
</protein>
<evidence type="ECO:0000313" key="1">
    <source>
        <dbReference type="EMBL" id="GAG68832.1"/>
    </source>
</evidence>
<comment type="caution">
    <text evidence="1">The sequence shown here is derived from an EMBL/GenBank/DDBJ whole genome shotgun (WGS) entry which is preliminary data.</text>
</comment>
<reference evidence="1" key="1">
    <citation type="journal article" date="2014" name="Front. Microbiol.">
        <title>High frequency of phylogenetically diverse reductive dehalogenase-homologous genes in deep subseafloor sedimentary metagenomes.</title>
        <authorList>
            <person name="Kawai M."/>
            <person name="Futagami T."/>
            <person name="Toyoda A."/>
            <person name="Takaki Y."/>
            <person name="Nishi S."/>
            <person name="Hori S."/>
            <person name="Arai W."/>
            <person name="Tsubouchi T."/>
            <person name="Morono Y."/>
            <person name="Uchiyama I."/>
            <person name="Ito T."/>
            <person name="Fujiyama A."/>
            <person name="Inagaki F."/>
            <person name="Takami H."/>
        </authorList>
    </citation>
    <scope>NUCLEOTIDE SEQUENCE</scope>
    <source>
        <strain evidence="1">Expedition CK06-06</strain>
    </source>
</reference>
<proteinExistence type="predicted"/>
<gene>
    <name evidence="1" type="ORF">S01H4_18304</name>
</gene>
<organism evidence="1">
    <name type="scientific">marine sediment metagenome</name>
    <dbReference type="NCBI Taxonomy" id="412755"/>
    <lineage>
        <taxon>unclassified sequences</taxon>
        <taxon>metagenomes</taxon>
        <taxon>ecological metagenomes</taxon>
    </lineage>
</organism>
<accession>X1AGD4</accession>
<name>X1AGD4_9ZZZZ</name>
<dbReference type="EMBL" id="BART01008104">
    <property type="protein sequence ID" value="GAG68832.1"/>
    <property type="molecule type" value="Genomic_DNA"/>
</dbReference>
<dbReference type="AlphaFoldDB" id="X1AGD4"/>
<sequence>MPKVKKIKLKIKKVKKKPELVTPFVRRYGVWRPIIERPVPYKKALEIGIKRLERTLGAALQIRKGEQLVPVGKETRMFRPAKRDRYILVERAPFRLKAPTEVREIIAARKRRRKRK</sequence>